<feature type="binding site" evidence="9">
    <location>
        <position position="201"/>
    </location>
    <ligand>
        <name>NADPH</name>
        <dbReference type="ChEBI" id="CHEBI:57783"/>
    </ligand>
</feature>
<dbReference type="InterPro" id="IPR036169">
    <property type="entry name" value="DXPR_C_sf"/>
</dbReference>
<comment type="catalytic activity">
    <reaction evidence="8">
        <text>2-C-methyl-D-erythritol 4-phosphate + NADP(+) = 1-deoxy-D-xylulose 5-phosphate + NADPH + H(+)</text>
        <dbReference type="Rhea" id="RHEA:13717"/>
        <dbReference type="ChEBI" id="CHEBI:15378"/>
        <dbReference type="ChEBI" id="CHEBI:57783"/>
        <dbReference type="ChEBI" id="CHEBI:57792"/>
        <dbReference type="ChEBI" id="CHEBI:58262"/>
        <dbReference type="ChEBI" id="CHEBI:58349"/>
        <dbReference type="EC" id="1.1.1.267"/>
    </reaction>
    <physiologicalReaction direction="right-to-left" evidence="8">
        <dbReference type="Rhea" id="RHEA:13719"/>
    </physiologicalReaction>
</comment>
<feature type="binding site" evidence="9">
    <location>
        <position position="208"/>
    </location>
    <ligand>
        <name>1-deoxy-D-xylulose 5-phosphate</name>
        <dbReference type="ChEBI" id="CHEBI:57792"/>
    </ligand>
</feature>
<comment type="cofactor">
    <cofactor evidence="9">
        <name>Mg(2+)</name>
        <dbReference type="ChEBI" id="CHEBI:18420"/>
    </cofactor>
    <cofactor evidence="9">
        <name>Mn(2+)</name>
        <dbReference type="ChEBI" id="CHEBI:29035"/>
    </cofactor>
</comment>
<proteinExistence type="inferred from homology"/>
<feature type="binding site" evidence="9">
    <location>
        <position position="172"/>
    </location>
    <ligand>
        <name>1-deoxy-D-xylulose 5-phosphate</name>
        <dbReference type="ChEBI" id="CHEBI:57792"/>
    </ligand>
</feature>
<dbReference type="InterPro" id="IPR013512">
    <property type="entry name" value="DXP_reductoisomerase_N"/>
</dbReference>
<feature type="binding site" evidence="9">
    <location>
        <position position="217"/>
    </location>
    <ligand>
        <name>Mn(2+)</name>
        <dbReference type="ChEBI" id="CHEBI:29035"/>
    </ligand>
</feature>
<evidence type="ECO:0000256" key="4">
    <source>
        <dbReference type="ARBA" id="ARBA00022857"/>
    </source>
</evidence>
<feature type="binding site" evidence="9">
    <location>
        <position position="37"/>
    </location>
    <ligand>
        <name>NADPH</name>
        <dbReference type="ChEBI" id="CHEBI:57783"/>
    </ligand>
</feature>
<feature type="binding site" evidence="9">
    <location>
        <position position="148"/>
    </location>
    <ligand>
        <name>1-deoxy-D-xylulose 5-phosphate</name>
        <dbReference type="ChEBI" id="CHEBI:57792"/>
    </ligand>
</feature>
<dbReference type="InterPro" id="IPR036291">
    <property type="entry name" value="NAD(P)-bd_dom_sf"/>
</dbReference>
<dbReference type="EMBL" id="OUUY01000119">
    <property type="protein sequence ID" value="SPQ01753.1"/>
    <property type="molecule type" value="Genomic_DNA"/>
</dbReference>
<gene>
    <name evidence="9 13" type="primary">dxr</name>
    <name evidence="13" type="ORF">NBG4_70016</name>
</gene>
<dbReference type="InterPro" id="IPR026877">
    <property type="entry name" value="DXPR_C"/>
</dbReference>
<dbReference type="GO" id="GO:0030145">
    <property type="term" value="F:manganese ion binding"/>
    <property type="evidence" value="ECO:0007669"/>
    <property type="project" value="TreeGrafter"/>
</dbReference>
<dbReference type="PANTHER" id="PTHR30525:SF0">
    <property type="entry name" value="1-DEOXY-D-XYLULOSE 5-PHOSPHATE REDUCTOISOMERASE, CHLOROPLASTIC"/>
    <property type="match status" value="1"/>
</dbReference>
<feature type="domain" description="DXP reductoisomerase C-terminal" evidence="12">
    <location>
        <begin position="257"/>
        <end position="373"/>
    </location>
</feature>
<feature type="binding site" evidence="9">
    <location>
        <position position="10"/>
    </location>
    <ligand>
        <name>NADPH</name>
        <dbReference type="ChEBI" id="CHEBI:57783"/>
    </ligand>
</feature>
<protein>
    <recommendedName>
        <fullName evidence="9">1-deoxy-D-xylulose 5-phosphate reductoisomerase</fullName>
        <shortName evidence="9">DXP reductoisomerase</shortName>
        <ecNumber evidence="9">1.1.1.267</ecNumber>
    </recommendedName>
    <alternativeName>
        <fullName evidence="9">1-deoxyxylulose-5-phosphate reductoisomerase</fullName>
    </alternativeName>
    <alternativeName>
        <fullName evidence="9">2-C-methyl-D-erythritol 4-phosphate synthase</fullName>
    </alternativeName>
</protein>
<feature type="binding site" evidence="9">
    <location>
        <position position="213"/>
    </location>
    <ligand>
        <name>1-deoxy-D-xylulose 5-phosphate</name>
        <dbReference type="ChEBI" id="CHEBI:57792"/>
    </ligand>
</feature>
<comment type="function">
    <text evidence="9">Catalyzes the NADPH-dependent rearrangement and reduction of 1-deoxy-D-xylulose-5-phosphate (DXP) to 2-C-methyl-D-erythritol 4-phosphate (MEP).</text>
</comment>
<evidence type="ECO:0000256" key="6">
    <source>
        <dbReference type="ARBA" id="ARBA00023211"/>
    </source>
</evidence>
<dbReference type="GO" id="GO:0030604">
    <property type="term" value="F:1-deoxy-D-xylulose-5-phosphate reductoisomerase activity"/>
    <property type="evidence" value="ECO:0007669"/>
    <property type="project" value="UniProtKB-UniRule"/>
</dbReference>
<dbReference type="NCBIfam" id="NF009114">
    <property type="entry name" value="PRK12464.1"/>
    <property type="match status" value="1"/>
</dbReference>
<dbReference type="GO" id="GO:0070402">
    <property type="term" value="F:NADPH binding"/>
    <property type="evidence" value="ECO:0007669"/>
    <property type="project" value="InterPro"/>
</dbReference>
<dbReference type="HAMAP" id="MF_00183">
    <property type="entry name" value="DXP_reductoisom"/>
    <property type="match status" value="1"/>
</dbReference>
<feature type="binding site" evidence="9">
    <location>
        <position position="195"/>
    </location>
    <ligand>
        <name>1-deoxy-D-xylulose 5-phosphate</name>
        <dbReference type="ChEBI" id="CHEBI:57792"/>
    </ligand>
</feature>
<dbReference type="InterPro" id="IPR003821">
    <property type="entry name" value="DXP_reductoisomerase"/>
</dbReference>
<keyword evidence="3 9" id="KW-0479">Metal-binding</keyword>
<comment type="pathway">
    <text evidence="1 9">Isoprenoid biosynthesis; isopentenyl diphosphate biosynthesis via DXP pathway; isopentenyl diphosphate from 1-deoxy-D-xylulose 5-phosphate: step 1/6.</text>
</comment>
<feature type="binding site" evidence="9">
    <location>
        <position position="214"/>
    </location>
    <ligand>
        <name>1-deoxy-D-xylulose 5-phosphate</name>
        <dbReference type="ChEBI" id="CHEBI:57792"/>
    </ligand>
</feature>
<comment type="similarity">
    <text evidence="2 9">Belongs to the DXR family.</text>
</comment>
<evidence type="ECO:0000313" key="14">
    <source>
        <dbReference type="Proteomes" id="UP000245125"/>
    </source>
</evidence>
<feature type="binding site" evidence="9">
    <location>
        <position position="122"/>
    </location>
    <ligand>
        <name>NADPH</name>
        <dbReference type="ChEBI" id="CHEBI:57783"/>
    </ligand>
</feature>
<keyword evidence="14" id="KW-1185">Reference proteome</keyword>
<feature type="binding site" evidence="9">
    <location>
        <position position="38"/>
    </location>
    <ligand>
        <name>NADPH</name>
        <dbReference type="ChEBI" id="CHEBI:57783"/>
    </ligand>
</feature>
<dbReference type="Proteomes" id="UP000245125">
    <property type="component" value="Unassembled WGS sequence"/>
</dbReference>
<keyword evidence="5 9" id="KW-0560">Oxidoreductase</keyword>
<dbReference type="Gene3D" id="1.10.1740.10">
    <property type="match status" value="1"/>
</dbReference>
<organism evidence="13 14">
    <name type="scientific">Candidatus Sulfobium mesophilum</name>
    <dbReference type="NCBI Taxonomy" id="2016548"/>
    <lineage>
        <taxon>Bacteria</taxon>
        <taxon>Pseudomonadati</taxon>
        <taxon>Nitrospirota</taxon>
        <taxon>Nitrospiria</taxon>
        <taxon>Nitrospirales</taxon>
        <taxon>Nitrospiraceae</taxon>
        <taxon>Candidatus Sulfobium</taxon>
    </lineage>
</organism>
<dbReference type="FunFam" id="3.40.50.720:FF:000045">
    <property type="entry name" value="1-deoxy-D-xylulose 5-phosphate reductoisomerase"/>
    <property type="match status" value="1"/>
</dbReference>
<dbReference type="SUPFAM" id="SSF51735">
    <property type="entry name" value="NAD(P)-binding Rossmann-fold domains"/>
    <property type="match status" value="1"/>
</dbReference>
<keyword evidence="4 9" id="KW-0521">NADP</keyword>
<feature type="binding site" evidence="9">
    <location>
        <position position="148"/>
    </location>
    <ligand>
        <name>Mn(2+)</name>
        <dbReference type="ChEBI" id="CHEBI:29035"/>
    </ligand>
</feature>
<feature type="binding site" evidence="9">
    <location>
        <position position="11"/>
    </location>
    <ligand>
        <name>NADPH</name>
        <dbReference type="ChEBI" id="CHEBI:57783"/>
    </ligand>
</feature>
<evidence type="ECO:0000313" key="13">
    <source>
        <dbReference type="EMBL" id="SPQ01753.1"/>
    </source>
</evidence>
<reference evidence="14" key="1">
    <citation type="submission" date="2018-03" db="EMBL/GenBank/DDBJ databases">
        <authorList>
            <person name="Zecchin S."/>
        </authorList>
    </citation>
    <scope>NUCLEOTIDE SEQUENCE [LARGE SCALE GENOMIC DNA]</scope>
</reference>
<dbReference type="PIRSF" id="PIRSF006205">
    <property type="entry name" value="Dxp_reductismrs"/>
    <property type="match status" value="1"/>
</dbReference>
<feature type="binding site" evidence="9">
    <location>
        <position position="36"/>
    </location>
    <ligand>
        <name>NADPH</name>
        <dbReference type="ChEBI" id="CHEBI:57783"/>
    </ligand>
</feature>
<evidence type="ECO:0000256" key="3">
    <source>
        <dbReference type="ARBA" id="ARBA00022723"/>
    </source>
</evidence>
<evidence type="ECO:0000256" key="7">
    <source>
        <dbReference type="ARBA" id="ARBA00023229"/>
    </source>
</evidence>
<evidence type="ECO:0000256" key="2">
    <source>
        <dbReference type="ARBA" id="ARBA00006825"/>
    </source>
</evidence>
<dbReference type="InterPro" id="IPR013644">
    <property type="entry name" value="DXP_reductoisomerase_C"/>
</dbReference>
<dbReference type="Gene3D" id="3.40.50.720">
    <property type="entry name" value="NAD(P)-binding Rossmann-like Domain"/>
    <property type="match status" value="1"/>
</dbReference>
<feature type="domain" description="1-deoxy-D-xylulose 5-phosphate reductoisomerase N-terminal" evidence="10">
    <location>
        <begin position="4"/>
        <end position="128"/>
    </location>
</feature>
<dbReference type="GO" id="GO:0051484">
    <property type="term" value="P:isopentenyl diphosphate biosynthetic process, methylerythritol 4-phosphate pathway involved in terpenoid biosynthetic process"/>
    <property type="evidence" value="ECO:0007669"/>
    <property type="project" value="TreeGrafter"/>
</dbReference>
<dbReference type="NCBIfam" id="TIGR00243">
    <property type="entry name" value="Dxr"/>
    <property type="match status" value="1"/>
</dbReference>
<feature type="binding site" evidence="9">
    <location>
        <position position="146"/>
    </location>
    <ligand>
        <name>Mn(2+)</name>
        <dbReference type="ChEBI" id="CHEBI:29035"/>
    </ligand>
</feature>
<evidence type="ECO:0000256" key="9">
    <source>
        <dbReference type="HAMAP-Rule" id="MF_00183"/>
    </source>
</evidence>
<name>A0A2U3QK10_9BACT</name>
<feature type="binding site" evidence="9">
    <location>
        <position position="12"/>
    </location>
    <ligand>
        <name>NADPH</name>
        <dbReference type="ChEBI" id="CHEBI:57783"/>
    </ligand>
</feature>
<feature type="binding site" evidence="9">
    <location>
        <position position="217"/>
    </location>
    <ligand>
        <name>1-deoxy-D-xylulose 5-phosphate</name>
        <dbReference type="ChEBI" id="CHEBI:57792"/>
    </ligand>
</feature>
<dbReference type="Pfam" id="PF13288">
    <property type="entry name" value="DXPR_C"/>
    <property type="match status" value="1"/>
</dbReference>
<dbReference type="PANTHER" id="PTHR30525">
    <property type="entry name" value="1-DEOXY-D-XYLULOSE 5-PHOSPHATE REDUCTOISOMERASE"/>
    <property type="match status" value="1"/>
</dbReference>
<evidence type="ECO:0000256" key="8">
    <source>
        <dbReference type="ARBA" id="ARBA00048543"/>
    </source>
</evidence>
<feature type="binding site" evidence="9">
    <location>
        <position position="121"/>
    </location>
    <ligand>
        <name>1-deoxy-D-xylulose 5-phosphate</name>
        <dbReference type="ChEBI" id="CHEBI:57792"/>
    </ligand>
</feature>
<evidence type="ECO:0000259" key="11">
    <source>
        <dbReference type="Pfam" id="PF08436"/>
    </source>
</evidence>
<dbReference type="SUPFAM" id="SSF69055">
    <property type="entry name" value="1-deoxy-D-xylulose-5-phosphate reductoisomerase, C-terminal domain"/>
    <property type="match status" value="1"/>
</dbReference>
<dbReference type="AlphaFoldDB" id="A0A2U3QK10"/>
<keyword evidence="7 9" id="KW-0414">Isoprene biosynthesis</keyword>
<keyword evidence="13" id="KW-0413">Isomerase</keyword>
<keyword evidence="6 9" id="KW-0464">Manganese</keyword>
<keyword evidence="9" id="KW-0460">Magnesium</keyword>
<dbReference type="UniPathway" id="UPA00056">
    <property type="reaction ID" value="UER00092"/>
</dbReference>
<dbReference type="SUPFAM" id="SSF55347">
    <property type="entry name" value="Glyceraldehyde-3-phosphate dehydrogenase-like, C-terminal domain"/>
    <property type="match status" value="1"/>
</dbReference>
<dbReference type="EC" id="1.1.1.267" evidence="9"/>
<dbReference type="GO" id="GO:0016853">
    <property type="term" value="F:isomerase activity"/>
    <property type="evidence" value="ECO:0007669"/>
    <property type="project" value="UniProtKB-KW"/>
</dbReference>
<feature type="binding site" evidence="9">
    <location>
        <position position="120"/>
    </location>
    <ligand>
        <name>NADPH</name>
        <dbReference type="ChEBI" id="CHEBI:57783"/>
    </ligand>
</feature>
<feature type="binding site" evidence="9">
    <location>
        <position position="147"/>
    </location>
    <ligand>
        <name>1-deoxy-D-xylulose 5-phosphate</name>
        <dbReference type="ChEBI" id="CHEBI:57792"/>
    </ligand>
</feature>
<dbReference type="Pfam" id="PF02670">
    <property type="entry name" value="DXP_reductoisom"/>
    <property type="match status" value="1"/>
</dbReference>
<dbReference type="Pfam" id="PF08436">
    <property type="entry name" value="DXP_redisom_C"/>
    <property type="match status" value="1"/>
</dbReference>
<accession>A0A2U3QK10</accession>
<evidence type="ECO:0000259" key="12">
    <source>
        <dbReference type="Pfam" id="PF13288"/>
    </source>
</evidence>
<sequence length="384" mass="41550">MKKLTILGSTGSIGRSTLDVVASNRQDFKVVALAAGRNIDILESQIRDFSPDIVAVADEHTARALSKRVNGLNVLTGEEGINSVASYEQSDFVISSIVGSAGLMPTMAAIRAGKTVGLANKETLVMAGEIVMSEARKRGVKIIPVDSEHSAVFQCIEGRKRADVRRIILTASGGPFMGKGRNELKDITASEALKHPNWSMGKKISIDSATLMNKGLEVIEACWLFDIPPENVSVLIHPQSIVHSLVEFVDRSCLAQMSVPDMRGPISYALSYPGRIGDPIPPLELDVIGSLTFRRPDHETFPCLSYAYDAIKTGGTMPCVLNASNEVAVTAFLNGRIGFNGIPSVVRKTIDSHKAGAVATLEDVMDADRWSRERAEKFVKETER</sequence>
<feature type="binding site" evidence="9">
    <location>
        <position position="13"/>
    </location>
    <ligand>
        <name>NADPH</name>
        <dbReference type="ChEBI" id="CHEBI:57783"/>
    </ligand>
</feature>
<dbReference type="OrthoDB" id="9806546at2"/>
<evidence type="ECO:0000256" key="5">
    <source>
        <dbReference type="ARBA" id="ARBA00023002"/>
    </source>
</evidence>
<feature type="domain" description="1-deoxy-D-xylulose 5-phosphate reductoisomerase C-terminal" evidence="11">
    <location>
        <begin position="142"/>
        <end position="225"/>
    </location>
</feature>
<evidence type="ECO:0000259" key="10">
    <source>
        <dbReference type="Pfam" id="PF02670"/>
    </source>
</evidence>
<evidence type="ECO:0000256" key="1">
    <source>
        <dbReference type="ARBA" id="ARBA00005094"/>
    </source>
</evidence>